<evidence type="ECO:0000256" key="3">
    <source>
        <dbReference type="ARBA" id="ARBA00022475"/>
    </source>
</evidence>
<evidence type="ECO:0000313" key="11">
    <source>
        <dbReference type="EMBL" id="KAL3268127.1"/>
    </source>
</evidence>
<evidence type="ECO:0000256" key="2">
    <source>
        <dbReference type="ARBA" id="ARBA00008685"/>
    </source>
</evidence>
<keyword evidence="7" id="KW-0675">Receptor</keyword>
<sequence>MKPLHNNKLLTDVVKQIFYYADSLCVLEYNVHGVDSYIIECGKTFYLFDIDFYYWDVPERVLCNAYVLFVNDEDALEDTLSTGSEKHLLNSHSTLLIITNKNISVYADLFFEYCWKNDVNILVLETMKQPLSPFNTSEYFLDFNKFSLYSVMERKTITNITKNVWTPKKMHQILKNEIIVLAAMYPPLVTKINGEMTGAEVEILKLATPGWTINYQIPENKNNLTHYYFLRKYISSIRDGYLDIDLGIGGFWMTHYYQCSYPYYTHCKTFLVHKPKLLPTYSFQFQYFHLLTWLLYFSMILCISLFLKISSCNGWRKETYSFYNSIFTTVRFAASQPIPKLPTQNKLSLRLLLLTWLIVSLLFTTYFGAALQMALRIPRYQKTINNAEDMVKENIKWFDDSYLTKELLELSGDEFFGKLSKLFVFDRNKSRINLEMRKGKYAIPTNILADTLLSGTETLDDYGKNNLKVIRCLAKWFNAFAYPKNSPLSDYFNLKVMHITEYGFPGYWLRYFIVNKDVLFMSKFFVKQTSETFQYLTFERFHGSFLFLLTGIAMAIISFGIELYV</sequence>
<evidence type="ECO:0000256" key="4">
    <source>
        <dbReference type="ARBA" id="ARBA00022692"/>
    </source>
</evidence>
<dbReference type="Proteomes" id="UP001516400">
    <property type="component" value="Unassembled WGS sequence"/>
</dbReference>
<dbReference type="SUPFAM" id="SSF53850">
    <property type="entry name" value="Periplasmic binding protein-like II"/>
    <property type="match status" value="1"/>
</dbReference>
<feature type="transmembrane region" description="Helical" evidence="9">
    <location>
        <begin position="319"/>
        <end position="339"/>
    </location>
</feature>
<dbReference type="GO" id="GO:0050906">
    <property type="term" value="P:detection of stimulus involved in sensory perception"/>
    <property type="evidence" value="ECO:0007669"/>
    <property type="project" value="UniProtKB-ARBA"/>
</dbReference>
<keyword evidence="12" id="KW-1185">Reference proteome</keyword>
<keyword evidence="5 9" id="KW-1133">Transmembrane helix</keyword>
<dbReference type="PANTHER" id="PTHR42643">
    <property type="entry name" value="IONOTROPIC RECEPTOR 20A-RELATED"/>
    <property type="match status" value="1"/>
</dbReference>
<dbReference type="PANTHER" id="PTHR42643:SF24">
    <property type="entry name" value="IONOTROPIC RECEPTOR 60A"/>
    <property type="match status" value="1"/>
</dbReference>
<dbReference type="Pfam" id="PF00060">
    <property type="entry name" value="Lig_chan"/>
    <property type="match status" value="1"/>
</dbReference>
<evidence type="ECO:0000256" key="1">
    <source>
        <dbReference type="ARBA" id="ARBA00004651"/>
    </source>
</evidence>
<keyword evidence="3" id="KW-1003">Cell membrane</keyword>
<keyword evidence="6 9" id="KW-0472">Membrane</keyword>
<evidence type="ECO:0000259" key="10">
    <source>
        <dbReference type="Pfam" id="PF00060"/>
    </source>
</evidence>
<comment type="subcellular location">
    <subcellularLocation>
        <location evidence="1">Cell membrane</location>
        <topology evidence="1">Multi-pass membrane protein</topology>
    </subcellularLocation>
</comment>
<dbReference type="GO" id="GO:0005886">
    <property type="term" value="C:plasma membrane"/>
    <property type="evidence" value="ECO:0007669"/>
    <property type="project" value="UniProtKB-SubCell"/>
</dbReference>
<name>A0ABD2MP49_9CUCU</name>
<dbReference type="InterPro" id="IPR001320">
    <property type="entry name" value="Iontro_rcpt_C"/>
</dbReference>
<feature type="transmembrane region" description="Helical" evidence="9">
    <location>
        <begin position="287"/>
        <end position="307"/>
    </location>
</feature>
<feature type="transmembrane region" description="Helical" evidence="9">
    <location>
        <begin position="545"/>
        <end position="564"/>
    </location>
</feature>
<protein>
    <recommendedName>
        <fullName evidence="10">Ionotropic glutamate receptor C-terminal domain-containing protein</fullName>
    </recommendedName>
</protein>
<evidence type="ECO:0000313" key="12">
    <source>
        <dbReference type="Proteomes" id="UP001516400"/>
    </source>
</evidence>
<comment type="caution">
    <text evidence="11">The sequence shown here is derived from an EMBL/GenBank/DDBJ whole genome shotgun (WGS) entry which is preliminary data.</text>
</comment>
<feature type="domain" description="Ionotropic glutamate receptor C-terminal" evidence="10">
    <location>
        <begin position="293"/>
        <end position="552"/>
    </location>
</feature>
<dbReference type="EMBL" id="JABFTP020000021">
    <property type="protein sequence ID" value="KAL3268127.1"/>
    <property type="molecule type" value="Genomic_DNA"/>
</dbReference>
<evidence type="ECO:0000256" key="6">
    <source>
        <dbReference type="ARBA" id="ARBA00023136"/>
    </source>
</evidence>
<dbReference type="InterPro" id="IPR052192">
    <property type="entry name" value="Insect_Ionotropic_Sensory_Rcpt"/>
</dbReference>
<evidence type="ECO:0000256" key="8">
    <source>
        <dbReference type="ARBA" id="ARBA00023180"/>
    </source>
</evidence>
<evidence type="ECO:0000256" key="7">
    <source>
        <dbReference type="ARBA" id="ARBA00023170"/>
    </source>
</evidence>
<feature type="transmembrane region" description="Helical" evidence="9">
    <location>
        <begin position="351"/>
        <end position="375"/>
    </location>
</feature>
<keyword evidence="8" id="KW-0325">Glycoprotein</keyword>
<evidence type="ECO:0000256" key="9">
    <source>
        <dbReference type="SAM" id="Phobius"/>
    </source>
</evidence>
<gene>
    <name evidence="11" type="ORF">HHI36_007254</name>
</gene>
<evidence type="ECO:0000256" key="5">
    <source>
        <dbReference type="ARBA" id="ARBA00022989"/>
    </source>
</evidence>
<dbReference type="AlphaFoldDB" id="A0ABD2MP49"/>
<keyword evidence="4 9" id="KW-0812">Transmembrane</keyword>
<proteinExistence type="inferred from homology"/>
<reference evidence="11 12" key="1">
    <citation type="journal article" date="2021" name="BMC Biol.">
        <title>Horizontally acquired antibacterial genes associated with adaptive radiation of ladybird beetles.</title>
        <authorList>
            <person name="Li H.S."/>
            <person name="Tang X.F."/>
            <person name="Huang Y.H."/>
            <person name="Xu Z.Y."/>
            <person name="Chen M.L."/>
            <person name="Du X.Y."/>
            <person name="Qiu B.Y."/>
            <person name="Chen P.T."/>
            <person name="Zhang W."/>
            <person name="Slipinski A."/>
            <person name="Escalona H.E."/>
            <person name="Waterhouse R.M."/>
            <person name="Zwick A."/>
            <person name="Pang H."/>
        </authorList>
    </citation>
    <scope>NUCLEOTIDE SEQUENCE [LARGE SCALE GENOMIC DNA]</scope>
    <source>
        <strain evidence="11">SYSU2018</strain>
    </source>
</reference>
<organism evidence="11 12">
    <name type="scientific">Cryptolaemus montrouzieri</name>
    <dbReference type="NCBI Taxonomy" id="559131"/>
    <lineage>
        <taxon>Eukaryota</taxon>
        <taxon>Metazoa</taxon>
        <taxon>Ecdysozoa</taxon>
        <taxon>Arthropoda</taxon>
        <taxon>Hexapoda</taxon>
        <taxon>Insecta</taxon>
        <taxon>Pterygota</taxon>
        <taxon>Neoptera</taxon>
        <taxon>Endopterygota</taxon>
        <taxon>Coleoptera</taxon>
        <taxon>Polyphaga</taxon>
        <taxon>Cucujiformia</taxon>
        <taxon>Coccinelloidea</taxon>
        <taxon>Coccinellidae</taxon>
        <taxon>Scymninae</taxon>
        <taxon>Scymnini</taxon>
        <taxon>Cryptolaemus</taxon>
    </lineage>
</organism>
<accession>A0ABD2MP49</accession>
<comment type="similarity">
    <text evidence="2">Belongs to the glutamate-gated ion channel (TC 1.A.10.1) family.</text>
</comment>
<dbReference type="Gene3D" id="1.10.287.70">
    <property type="match status" value="1"/>
</dbReference>